<dbReference type="Proteomes" id="UP000615455">
    <property type="component" value="Unassembled WGS sequence"/>
</dbReference>
<keyword evidence="2" id="KW-1185">Reference proteome</keyword>
<dbReference type="EMBL" id="BMHE01000131">
    <property type="protein sequence ID" value="GGA18751.1"/>
    <property type="molecule type" value="Genomic_DNA"/>
</dbReference>
<name>A0ABQ1FLE8_9BACL</name>
<accession>A0ABQ1FLE8</accession>
<protein>
    <submittedName>
        <fullName evidence="1">Uncharacterized protein</fullName>
    </submittedName>
</protein>
<evidence type="ECO:0000313" key="1">
    <source>
        <dbReference type="EMBL" id="GGA18751.1"/>
    </source>
</evidence>
<evidence type="ECO:0000313" key="2">
    <source>
        <dbReference type="Proteomes" id="UP000615455"/>
    </source>
</evidence>
<reference evidence="2" key="1">
    <citation type="journal article" date="2019" name="Int. J. Syst. Evol. Microbiol.">
        <title>The Global Catalogue of Microorganisms (GCM) 10K type strain sequencing project: providing services to taxonomists for standard genome sequencing and annotation.</title>
        <authorList>
            <consortium name="The Broad Institute Genomics Platform"/>
            <consortium name="The Broad Institute Genome Sequencing Center for Infectious Disease"/>
            <person name="Wu L."/>
            <person name="Ma J."/>
        </authorList>
    </citation>
    <scope>NUCLEOTIDE SEQUENCE [LARGE SCALE GENOMIC DNA]</scope>
    <source>
        <strain evidence="2">CGMCC 1.15043</strain>
    </source>
</reference>
<organism evidence="1 2">
    <name type="scientific">Paenibacillus marchantiophytorum</name>
    <dbReference type="NCBI Taxonomy" id="1619310"/>
    <lineage>
        <taxon>Bacteria</taxon>
        <taxon>Bacillati</taxon>
        <taxon>Bacillota</taxon>
        <taxon>Bacilli</taxon>
        <taxon>Bacillales</taxon>
        <taxon>Paenibacillaceae</taxon>
        <taxon>Paenibacillus</taxon>
    </lineage>
</organism>
<sequence length="45" mass="4777">MRFAVSRTPKANGRINKLIVSIIIRAGINGMGVPSGKRCPRAIVG</sequence>
<proteinExistence type="predicted"/>
<gene>
    <name evidence="1" type="ORF">GCM10008018_73000</name>
</gene>
<comment type="caution">
    <text evidence="1">The sequence shown here is derived from an EMBL/GenBank/DDBJ whole genome shotgun (WGS) entry which is preliminary data.</text>
</comment>